<keyword evidence="10" id="KW-1185">Reference proteome</keyword>
<accession>A0ABT5FFW8</accession>
<keyword evidence="2" id="KW-0808">Transferase</keyword>
<dbReference type="SUPFAM" id="SSF55945">
    <property type="entry name" value="TATA-box binding protein-like"/>
    <property type="match status" value="1"/>
</dbReference>
<dbReference type="SMART" id="SM01009">
    <property type="entry name" value="AlkA_N"/>
    <property type="match status" value="1"/>
</dbReference>
<dbReference type="InterPro" id="IPR010316">
    <property type="entry name" value="AlkA_N"/>
</dbReference>
<organism evidence="9 10">
    <name type="scientific">Psychrosphaera algicola</name>
    <dbReference type="NCBI Taxonomy" id="3023714"/>
    <lineage>
        <taxon>Bacteria</taxon>
        <taxon>Pseudomonadati</taxon>
        <taxon>Pseudomonadota</taxon>
        <taxon>Gammaproteobacteria</taxon>
        <taxon>Alteromonadales</taxon>
        <taxon>Pseudoalteromonadaceae</taxon>
        <taxon>Psychrosphaera</taxon>
    </lineage>
</organism>
<evidence type="ECO:0000256" key="2">
    <source>
        <dbReference type="ARBA" id="ARBA00022603"/>
    </source>
</evidence>
<evidence type="ECO:0000256" key="1">
    <source>
        <dbReference type="ARBA" id="ARBA00001947"/>
    </source>
</evidence>
<dbReference type="InterPro" id="IPR004026">
    <property type="entry name" value="Ada_DNA_repair_Zn-bd"/>
</dbReference>
<dbReference type="RefSeq" id="WP_272181182.1">
    <property type="nucleotide sequence ID" value="NZ_JAQOMS010000002.1"/>
</dbReference>
<gene>
    <name evidence="9" type="ORF">PN838_14940</name>
</gene>
<dbReference type="Pfam" id="PF06029">
    <property type="entry name" value="AlkA_N"/>
    <property type="match status" value="1"/>
</dbReference>
<keyword evidence="7" id="KW-0234">DNA repair</keyword>
<dbReference type="PANTHER" id="PTHR43003">
    <property type="entry name" value="DNA-3-METHYLADENINE GLYCOSYLASE"/>
    <property type="match status" value="1"/>
</dbReference>
<dbReference type="SUPFAM" id="SSF48150">
    <property type="entry name" value="DNA-glycosylase"/>
    <property type="match status" value="1"/>
</dbReference>
<evidence type="ECO:0000256" key="5">
    <source>
        <dbReference type="ARBA" id="ARBA00023159"/>
    </source>
</evidence>
<dbReference type="Gene3D" id="1.10.10.60">
    <property type="entry name" value="Homeodomain-like"/>
    <property type="match status" value="2"/>
</dbReference>
<name>A0ABT5FFW8_9GAMM</name>
<dbReference type="Gene3D" id="1.10.340.30">
    <property type="entry name" value="Hypothetical protein, domain 2"/>
    <property type="match status" value="1"/>
</dbReference>
<evidence type="ECO:0000256" key="6">
    <source>
        <dbReference type="ARBA" id="ARBA00023163"/>
    </source>
</evidence>
<evidence type="ECO:0000259" key="8">
    <source>
        <dbReference type="PROSITE" id="PS01124"/>
    </source>
</evidence>
<protein>
    <submittedName>
        <fullName evidence="9">Ada metal-binding domain-containing protein</fullName>
    </submittedName>
</protein>
<dbReference type="InterPro" id="IPR037046">
    <property type="entry name" value="AlkA_N_sf"/>
</dbReference>
<proteinExistence type="predicted"/>
<dbReference type="PANTHER" id="PTHR43003:SF13">
    <property type="entry name" value="DNA-3-METHYLADENINE GLYCOSYLASE 2"/>
    <property type="match status" value="1"/>
</dbReference>
<dbReference type="Proteomes" id="UP001528411">
    <property type="component" value="Unassembled WGS sequence"/>
</dbReference>
<dbReference type="PROSITE" id="PS01124">
    <property type="entry name" value="HTH_ARAC_FAMILY_2"/>
    <property type="match status" value="1"/>
</dbReference>
<dbReference type="InterPro" id="IPR035451">
    <property type="entry name" value="Ada-like_dom_sf"/>
</dbReference>
<dbReference type="SMART" id="SM00342">
    <property type="entry name" value="HTH_ARAC"/>
    <property type="match status" value="1"/>
</dbReference>
<dbReference type="Gene3D" id="3.40.10.10">
    <property type="entry name" value="DNA Methylphosphotriester Repair Domain"/>
    <property type="match status" value="1"/>
</dbReference>
<dbReference type="Pfam" id="PF02805">
    <property type="entry name" value="Ada_Zn_binding"/>
    <property type="match status" value="1"/>
</dbReference>
<evidence type="ECO:0000256" key="7">
    <source>
        <dbReference type="ARBA" id="ARBA00023204"/>
    </source>
</evidence>
<dbReference type="InterPro" id="IPR018060">
    <property type="entry name" value="HTH_AraC"/>
</dbReference>
<keyword evidence="4" id="KW-0805">Transcription regulation</keyword>
<dbReference type="Gene3D" id="3.30.310.20">
    <property type="entry name" value="DNA-3-methyladenine glycosylase AlkA, N-terminal domain"/>
    <property type="match status" value="1"/>
</dbReference>
<keyword evidence="3" id="KW-0227">DNA damage</keyword>
<keyword evidence="5" id="KW-0010">Activator</keyword>
<evidence type="ECO:0000313" key="9">
    <source>
        <dbReference type="EMBL" id="MDC2889832.1"/>
    </source>
</evidence>
<comment type="cofactor">
    <cofactor evidence="1">
        <name>Zn(2+)</name>
        <dbReference type="ChEBI" id="CHEBI:29105"/>
    </cofactor>
</comment>
<keyword evidence="6" id="KW-0804">Transcription</keyword>
<evidence type="ECO:0000256" key="4">
    <source>
        <dbReference type="ARBA" id="ARBA00023015"/>
    </source>
</evidence>
<dbReference type="SUPFAM" id="SSF57884">
    <property type="entry name" value="Ada DNA repair protein, N-terminal domain (N-Ada 10)"/>
    <property type="match status" value="1"/>
</dbReference>
<evidence type="ECO:0000313" key="10">
    <source>
        <dbReference type="Proteomes" id="UP001528411"/>
    </source>
</evidence>
<dbReference type="InterPro" id="IPR011257">
    <property type="entry name" value="DNA_glycosylase"/>
</dbReference>
<dbReference type="SUPFAM" id="SSF46689">
    <property type="entry name" value="Homeodomain-like"/>
    <property type="match status" value="2"/>
</dbReference>
<reference evidence="9 10" key="1">
    <citation type="submission" date="2023-01" db="EMBL/GenBank/DDBJ databases">
        <title>Psychrosphaera sp. nov., isolated from marine algae.</title>
        <authorList>
            <person name="Bayburt H."/>
            <person name="Choi B.J."/>
            <person name="Kim J.M."/>
            <person name="Choi D.G."/>
            <person name="Jeon C.O."/>
        </authorList>
    </citation>
    <scope>NUCLEOTIDE SEQUENCE [LARGE SCALE GENOMIC DNA]</scope>
    <source>
        <strain evidence="9 10">G1-22</strain>
    </source>
</reference>
<dbReference type="InterPro" id="IPR051912">
    <property type="entry name" value="Alkylbase_DNA_Glycosylase/TA"/>
</dbReference>
<evidence type="ECO:0000256" key="3">
    <source>
        <dbReference type="ARBA" id="ARBA00022763"/>
    </source>
</evidence>
<sequence>MVQIDYQQARLSRDARFDGVFFTAVKTTGIFCRPICPATPPKEENVEYFETASEALVSGYRPCLRCRPESAPFSPAWFGTATTVKRALNIIHNEGFHDLNLTTLAERLGITDRYLRKLFEQQLGVSPKAYIQHQQILFAKALLHQTHLPIQDVAFSCGFNNVRRFNDAFKRITTKTPTEIKKLHTADVPIRLQLNYQPPFNWQHWRSFCEYRQINTVETLGQSSYGRTFTWQQPDGQYVKGWFNAVHRPDKHGFNVSIELDNPKYLYQVSQRIREIFDLDANVALIEQSLRSAGLPDHHIISGLRIPKCWDAFEAGIRAIFGQQVSVKAATNLLNTLVEQLGDRKWVALPANHINNGDKPHERIWFPTPEQVAKSDLAFLKIPGARKQTILNLANHFVATKGTGAENDIDQWLALKGIGPWTVEYAKLRGEGHPDIWLDTDLGIKKALDIFPSINVEHAKPWRSYMTFTMWGML</sequence>
<feature type="domain" description="HTH araC/xylS-type" evidence="8">
    <location>
        <begin position="85"/>
        <end position="183"/>
    </location>
</feature>
<dbReference type="Pfam" id="PF12833">
    <property type="entry name" value="HTH_18"/>
    <property type="match status" value="1"/>
</dbReference>
<keyword evidence="2" id="KW-0489">Methyltransferase</keyword>
<comment type="caution">
    <text evidence="9">The sequence shown here is derived from an EMBL/GenBank/DDBJ whole genome shotgun (WGS) entry which is preliminary data.</text>
</comment>
<dbReference type="EMBL" id="JAQOMS010000002">
    <property type="protein sequence ID" value="MDC2889832.1"/>
    <property type="molecule type" value="Genomic_DNA"/>
</dbReference>
<dbReference type="InterPro" id="IPR009057">
    <property type="entry name" value="Homeodomain-like_sf"/>
</dbReference>